<comment type="subcellular location">
    <subcellularLocation>
        <location evidence="1">Mitochondrion outer membrane</location>
        <topology evidence="1">Single-pass membrane protein</topology>
    </subcellularLocation>
</comment>
<feature type="transmembrane region" description="Helical" evidence="10">
    <location>
        <begin position="21"/>
        <end position="43"/>
    </location>
</feature>
<dbReference type="GO" id="GO:0006626">
    <property type="term" value="P:protein targeting to mitochondrion"/>
    <property type="evidence" value="ECO:0007669"/>
    <property type="project" value="UniProtKB-ARBA"/>
</dbReference>
<comment type="similarity">
    <text evidence="9">Belongs to the Tom5 family.</text>
</comment>
<dbReference type="GO" id="GO:0005741">
    <property type="term" value="C:mitochondrial outer membrane"/>
    <property type="evidence" value="ECO:0007669"/>
    <property type="project" value="UniProtKB-SubCell"/>
</dbReference>
<keyword evidence="6 10" id="KW-1133">Transmembrane helix</keyword>
<dbReference type="GO" id="GO:0015031">
    <property type="term" value="P:protein transport"/>
    <property type="evidence" value="ECO:0007669"/>
    <property type="project" value="UniProtKB-KW"/>
</dbReference>
<dbReference type="Pfam" id="PF10642">
    <property type="entry name" value="Tom5"/>
    <property type="match status" value="1"/>
</dbReference>
<evidence type="ECO:0000256" key="5">
    <source>
        <dbReference type="ARBA" id="ARBA00022927"/>
    </source>
</evidence>
<reference evidence="11" key="1">
    <citation type="journal article" date="2014" name="Genome Announc.">
        <title>Draft genome sequence of Rhodosporidium toruloides CECT1137, an oleaginous yeast of biotechnological interest.</title>
        <authorList>
            <person name="Morin N."/>
            <person name="Calcas X."/>
            <person name="Devillers H."/>
            <person name="Durrens P."/>
            <person name="Sherman D.J."/>
            <person name="Nicaud J.-M."/>
            <person name="Neuveglise C."/>
        </authorList>
    </citation>
    <scope>NUCLEOTIDE SEQUENCE</scope>
    <source>
        <strain evidence="11">CECT1137</strain>
    </source>
</reference>
<organism evidence="11">
    <name type="scientific">Rhodotorula toruloides</name>
    <name type="common">Yeast</name>
    <name type="synonym">Rhodosporidium toruloides</name>
    <dbReference type="NCBI Taxonomy" id="5286"/>
    <lineage>
        <taxon>Eukaryota</taxon>
        <taxon>Fungi</taxon>
        <taxon>Dikarya</taxon>
        <taxon>Basidiomycota</taxon>
        <taxon>Pucciniomycotina</taxon>
        <taxon>Microbotryomycetes</taxon>
        <taxon>Sporidiobolales</taxon>
        <taxon>Sporidiobolaceae</taxon>
        <taxon>Rhodotorula</taxon>
    </lineage>
</organism>
<keyword evidence="2" id="KW-0813">Transport</keyword>
<evidence type="ECO:0000256" key="6">
    <source>
        <dbReference type="ARBA" id="ARBA00022989"/>
    </source>
</evidence>
<evidence type="ECO:0000256" key="9">
    <source>
        <dbReference type="ARBA" id="ARBA00025716"/>
    </source>
</evidence>
<protein>
    <submittedName>
        <fullName evidence="11">RHTO0S08e04896g1_1</fullName>
    </submittedName>
</protein>
<evidence type="ECO:0000256" key="2">
    <source>
        <dbReference type="ARBA" id="ARBA00022448"/>
    </source>
</evidence>
<dbReference type="AlphaFoldDB" id="A0A061B9X7"/>
<keyword evidence="8 10" id="KW-0472">Membrane</keyword>
<evidence type="ECO:0000256" key="4">
    <source>
        <dbReference type="ARBA" id="ARBA00022787"/>
    </source>
</evidence>
<dbReference type="InterPro" id="IPR019603">
    <property type="entry name" value="Tom5"/>
</dbReference>
<accession>A0A061B9X7</accession>
<name>A0A061B9X7_RHOTO</name>
<keyword evidence="4" id="KW-1000">Mitochondrion outer membrane</keyword>
<evidence type="ECO:0000313" key="11">
    <source>
        <dbReference type="EMBL" id="CDR43719.1"/>
    </source>
</evidence>
<evidence type="ECO:0000256" key="8">
    <source>
        <dbReference type="ARBA" id="ARBA00023136"/>
    </source>
</evidence>
<keyword evidence="5" id="KW-0653">Protein transport</keyword>
<keyword evidence="7" id="KW-0496">Mitochondrion</keyword>
<dbReference type="EMBL" id="LK052943">
    <property type="protein sequence ID" value="CDR43719.1"/>
    <property type="molecule type" value="Genomic_DNA"/>
</dbReference>
<keyword evidence="3 10" id="KW-0812">Transmembrane</keyword>
<dbReference type="OrthoDB" id="3348469at2759"/>
<evidence type="ECO:0000256" key="10">
    <source>
        <dbReference type="SAM" id="Phobius"/>
    </source>
</evidence>
<gene>
    <name evidence="11" type="ORF">RHTO0S_08e04896g</name>
</gene>
<evidence type="ECO:0000256" key="1">
    <source>
        <dbReference type="ARBA" id="ARBA00004572"/>
    </source>
</evidence>
<proteinExistence type="inferred from homology"/>
<sequence length="48" mass="5375">MFAGQGPSPAQMALAKQQARLSIRQFLITIGLLRAAPFAWTYVARLWK</sequence>
<evidence type="ECO:0000256" key="7">
    <source>
        <dbReference type="ARBA" id="ARBA00023128"/>
    </source>
</evidence>
<evidence type="ECO:0000256" key="3">
    <source>
        <dbReference type="ARBA" id="ARBA00022692"/>
    </source>
</evidence>